<protein>
    <submittedName>
        <fullName evidence="4">AAA family ATPase</fullName>
    </submittedName>
</protein>
<reference evidence="4 5" key="1">
    <citation type="submission" date="2020-06" db="EMBL/GenBank/DDBJ databases">
        <title>Complete genome of Azosprillum oryzae KACC14407.</title>
        <authorList>
            <person name="Kim M."/>
            <person name="Park Y.-J."/>
            <person name="Shin J.-H."/>
        </authorList>
    </citation>
    <scope>NUCLEOTIDE SEQUENCE [LARGE SCALE GENOMIC DNA]</scope>
    <source>
        <strain evidence="4 5">KACC 14407</strain>
        <plasmid evidence="4 5">unnamed3</plasmid>
    </source>
</reference>
<geneLocation type="plasmid" evidence="4 5">
    <name>unnamed3</name>
</geneLocation>
<keyword evidence="2" id="KW-1133">Transmembrane helix</keyword>
<organism evidence="4 5">
    <name type="scientific">Azospirillum oryzae</name>
    <dbReference type="NCBI Taxonomy" id="286727"/>
    <lineage>
        <taxon>Bacteria</taxon>
        <taxon>Pseudomonadati</taxon>
        <taxon>Pseudomonadota</taxon>
        <taxon>Alphaproteobacteria</taxon>
        <taxon>Rhodospirillales</taxon>
        <taxon>Azospirillaceae</taxon>
        <taxon>Azospirillum</taxon>
    </lineage>
</organism>
<accession>A0A6N1AIA5</accession>
<dbReference type="SUPFAM" id="SSF52540">
    <property type="entry name" value="P-loop containing nucleoside triphosphate hydrolases"/>
    <property type="match status" value="1"/>
</dbReference>
<dbReference type="Gene3D" id="3.40.50.300">
    <property type="entry name" value="P-loop containing nucleotide triphosphate hydrolases"/>
    <property type="match status" value="1"/>
</dbReference>
<dbReference type="Pfam" id="PF13614">
    <property type="entry name" value="AAA_31"/>
    <property type="match status" value="1"/>
</dbReference>
<sequence length="364" mass="38717">MDMTSHEDVFDTPETRQPTILAVYNQKGGVGKTTTSVNLALALAALGKNVVLIDFDPQSSATSNFLLRDKAKVGINDLLRKETFVEDAITPTAFDGLSMIVGARKLYSLEHALDSRGGSQRGLRKALHFSRNPPDYVVIDCPPALGHLAAGALAASDRLIVPVFPGRYALDGLRRTLQVVEHIQNGLNPSLALAGILMLSITNDEVGRESLNQLRNEFPEQMFRTAFPYDVDVVKATYRRMPAMIFTPDGRTTSRFAALAWEIVHGRGSTPDDAQLKPALERIQAWHEATDTSYSARRASSIDEGDEPSGGGNGARQAERGGSRSGGGMGAGVIGLVIGLLAGFALGAAVGQPILGKLLAGLGG</sequence>
<dbReference type="InterPro" id="IPR027417">
    <property type="entry name" value="P-loop_NTPase"/>
</dbReference>
<name>A0A6N1AIA5_9PROT</name>
<keyword evidence="4" id="KW-0614">Plasmid</keyword>
<dbReference type="InterPro" id="IPR050678">
    <property type="entry name" value="DNA_Partitioning_ATPase"/>
</dbReference>
<dbReference type="CDD" id="cd02042">
    <property type="entry name" value="ParAB_family"/>
    <property type="match status" value="1"/>
</dbReference>
<evidence type="ECO:0000313" key="5">
    <source>
        <dbReference type="Proteomes" id="UP000509702"/>
    </source>
</evidence>
<keyword evidence="5" id="KW-1185">Reference proteome</keyword>
<keyword evidence="2" id="KW-0472">Membrane</keyword>
<dbReference type="InterPro" id="IPR025669">
    <property type="entry name" value="AAA_dom"/>
</dbReference>
<dbReference type="Proteomes" id="UP000509702">
    <property type="component" value="Plasmid unnamed3"/>
</dbReference>
<gene>
    <name evidence="4" type="ORF">HUE56_06150</name>
</gene>
<dbReference type="OrthoDB" id="9804460at2"/>
<dbReference type="PANTHER" id="PTHR13696:SF52">
    <property type="entry name" value="PARA FAMILY PROTEIN CT_582"/>
    <property type="match status" value="1"/>
</dbReference>
<evidence type="ECO:0000313" key="4">
    <source>
        <dbReference type="EMBL" id="QKS50097.1"/>
    </source>
</evidence>
<feature type="transmembrane region" description="Helical" evidence="2">
    <location>
        <begin position="329"/>
        <end position="350"/>
    </location>
</feature>
<keyword evidence="2" id="KW-0812">Transmembrane</keyword>
<feature type="region of interest" description="Disordered" evidence="1">
    <location>
        <begin position="291"/>
        <end position="326"/>
    </location>
</feature>
<proteinExistence type="predicted"/>
<evidence type="ECO:0000256" key="2">
    <source>
        <dbReference type="SAM" id="Phobius"/>
    </source>
</evidence>
<dbReference type="KEGG" id="aoz:HUE56_06150"/>
<dbReference type="AlphaFoldDB" id="A0A6N1AIA5"/>
<dbReference type="EMBL" id="CP054617">
    <property type="protein sequence ID" value="QKS50097.1"/>
    <property type="molecule type" value="Genomic_DNA"/>
</dbReference>
<dbReference type="PANTHER" id="PTHR13696">
    <property type="entry name" value="P-LOOP CONTAINING NUCLEOSIDE TRIPHOSPHATE HYDROLASE"/>
    <property type="match status" value="1"/>
</dbReference>
<evidence type="ECO:0000259" key="3">
    <source>
        <dbReference type="Pfam" id="PF13614"/>
    </source>
</evidence>
<feature type="domain" description="AAA" evidence="3">
    <location>
        <begin position="20"/>
        <end position="192"/>
    </location>
</feature>
<evidence type="ECO:0000256" key="1">
    <source>
        <dbReference type="SAM" id="MobiDB-lite"/>
    </source>
</evidence>